<comment type="function">
    <text evidence="3">Catalyzes the conversion of 3-deoxy-D-arabino-heptulosonate 7-phosphate (DAHP) to dehydroquinate (DHQ).</text>
</comment>
<keyword evidence="9" id="KW-0170">Cobalt</keyword>
<keyword evidence="8" id="KW-0456">Lyase</keyword>
<protein>
    <recommendedName>
        <fullName evidence="10">3-dehydroquinate synthase</fullName>
        <ecNumber evidence="10">4.2.3.4</ecNumber>
    </recommendedName>
</protein>
<evidence type="ECO:0000256" key="10">
    <source>
        <dbReference type="NCBIfam" id="TIGR01357"/>
    </source>
</evidence>
<evidence type="ECO:0000256" key="2">
    <source>
        <dbReference type="ARBA" id="ARBA00001941"/>
    </source>
</evidence>
<feature type="domain" description="3-dehydroquinate synthase N-terminal" evidence="11">
    <location>
        <begin position="54"/>
        <end position="166"/>
    </location>
</feature>
<dbReference type="GO" id="GO:0046872">
    <property type="term" value="F:metal ion binding"/>
    <property type="evidence" value="ECO:0007669"/>
    <property type="project" value="UniProtKB-KW"/>
</dbReference>
<comment type="cofactor">
    <cofactor evidence="1">
        <name>NAD(+)</name>
        <dbReference type="ChEBI" id="CHEBI:57540"/>
    </cofactor>
</comment>
<dbReference type="RefSeq" id="WP_073141648.1">
    <property type="nucleotide sequence ID" value="NZ_FQWQ01000005.1"/>
</dbReference>
<dbReference type="CDD" id="cd08195">
    <property type="entry name" value="DHQS"/>
    <property type="match status" value="1"/>
</dbReference>
<dbReference type="PANTHER" id="PTHR43622">
    <property type="entry name" value="3-DEHYDROQUINATE SYNTHASE"/>
    <property type="match status" value="1"/>
</dbReference>
<dbReference type="InterPro" id="IPR030960">
    <property type="entry name" value="DHQS/DOIS_N"/>
</dbReference>
<evidence type="ECO:0000313" key="13">
    <source>
        <dbReference type="EMBL" id="SHH87944.1"/>
    </source>
</evidence>
<dbReference type="GO" id="GO:0005737">
    <property type="term" value="C:cytoplasm"/>
    <property type="evidence" value="ECO:0007669"/>
    <property type="project" value="InterPro"/>
</dbReference>
<keyword evidence="7" id="KW-0520">NAD</keyword>
<keyword evidence="4" id="KW-0479">Metal-binding</keyword>
<evidence type="ECO:0000256" key="8">
    <source>
        <dbReference type="ARBA" id="ARBA00023239"/>
    </source>
</evidence>
<dbReference type="GO" id="GO:0009423">
    <property type="term" value="P:chorismate biosynthetic process"/>
    <property type="evidence" value="ECO:0007669"/>
    <property type="project" value="UniProtKB-UniRule"/>
</dbReference>
<evidence type="ECO:0000256" key="6">
    <source>
        <dbReference type="ARBA" id="ARBA00022833"/>
    </source>
</evidence>
<evidence type="ECO:0000256" key="3">
    <source>
        <dbReference type="ARBA" id="ARBA00003485"/>
    </source>
</evidence>
<evidence type="ECO:0000256" key="1">
    <source>
        <dbReference type="ARBA" id="ARBA00001911"/>
    </source>
</evidence>
<dbReference type="InterPro" id="IPR016037">
    <property type="entry name" value="DHQ_synth_AroB"/>
</dbReference>
<evidence type="ECO:0000259" key="11">
    <source>
        <dbReference type="Pfam" id="PF01761"/>
    </source>
</evidence>
<dbReference type="EC" id="4.2.3.4" evidence="10"/>
<dbReference type="Pfam" id="PF01761">
    <property type="entry name" value="DHQ_synthase"/>
    <property type="match status" value="1"/>
</dbReference>
<dbReference type="NCBIfam" id="TIGR01357">
    <property type="entry name" value="aroB"/>
    <property type="match status" value="1"/>
</dbReference>
<dbReference type="GO" id="GO:0000166">
    <property type="term" value="F:nucleotide binding"/>
    <property type="evidence" value="ECO:0007669"/>
    <property type="project" value="UniProtKB-KW"/>
</dbReference>
<dbReference type="InterPro" id="IPR050071">
    <property type="entry name" value="Dehydroquinate_synthase"/>
</dbReference>
<sequence length="347" mass="38624">MLPDNILFSSDPANDLRSFLQKKNYSQVGVLVDENTQQHSYPLIREGLPAHFVIPVKSGEEQKNLTTCTTIWQAMTDRAMDRHACLIVLGGGVLGDMGGFCAATYKRGIDFILIPTTLLAQADASIGGKLGIDFNHYKNHIGVFQQPTLTLLYAGFLKTLPYAELRSGFAEVIKHTLIADKAMWEVISKKPLETQDWDALIRHSVAFKARITQEDPKEKGLRKILNAGHTIGHALETYLLGAGRRVLHGEAVAVGLITEAYIGRQRNFITEEDFKRLCAFLLKIYGKVNFREEEQETIAGVALQDKKNKGNTILSVLPDGIGSAKWDYEISLDEVKGALSFYRSLQM</sequence>
<evidence type="ECO:0000259" key="12">
    <source>
        <dbReference type="Pfam" id="PF24621"/>
    </source>
</evidence>
<dbReference type="InterPro" id="IPR030963">
    <property type="entry name" value="DHQ_synth_fam"/>
</dbReference>
<name>A0A1M5WLB6_9BACT</name>
<dbReference type="InterPro" id="IPR056179">
    <property type="entry name" value="DHQS_C"/>
</dbReference>
<evidence type="ECO:0000256" key="9">
    <source>
        <dbReference type="ARBA" id="ARBA00023285"/>
    </source>
</evidence>
<dbReference type="PANTHER" id="PTHR43622:SF1">
    <property type="entry name" value="3-DEHYDROQUINATE SYNTHASE"/>
    <property type="match status" value="1"/>
</dbReference>
<dbReference type="EMBL" id="FQWQ01000005">
    <property type="protein sequence ID" value="SHH87944.1"/>
    <property type="molecule type" value="Genomic_DNA"/>
</dbReference>
<evidence type="ECO:0000313" key="14">
    <source>
        <dbReference type="Proteomes" id="UP000184212"/>
    </source>
</evidence>
<dbReference type="Gene3D" id="3.40.50.1970">
    <property type="match status" value="1"/>
</dbReference>
<dbReference type="GO" id="GO:0009073">
    <property type="term" value="P:aromatic amino acid family biosynthetic process"/>
    <property type="evidence" value="ECO:0007669"/>
    <property type="project" value="InterPro"/>
</dbReference>
<keyword evidence="5" id="KW-0547">Nucleotide-binding</keyword>
<evidence type="ECO:0000256" key="4">
    <source>
        <dbReference type="ARBA" id="ARBA00022723"/>
    </source>
</evidence>
<accession>A0A1M5WLB6</accession>
<evidence type="ECO:0000256" key="5">
    <source>
        <dbReference type="ARBA" id="ARBA00022741"/>
    </source>
</evidence>
<dbReference type="STRING" id="947013.SAMN04488109_5778"/>
<feature type="domain" description="3-dehydroquinate synthase C-terminal" evidence="12">
    <location>
        <begin position="168"/>
        <end position="308"/>
    </location>
</feature>
<gene>
    <name evidence="13" type="ORF">SAMN04488109_5778</name>
</gene>
<dbReference type="PIRSF" id="PIRSF001455">
    <property type="entry name" value="DHQ_synth"/>
    <property type="match status" value="1"/>
</dbReference>
<dbReference type="Proteomes" id="UP000184212">
    <property type="component" value="Unassembled WGS sequence"/>
</dbReference>
<keyword evidence="14" id="KW-1185">Reference proteome</keyword>
<evidence type="ECO:0000256" key="7">
    <source>
        <dbReference type="ARBA" id="ARBA00023027"/>
    </source>
</evidence>
<dbReference type="SUPFAM" id="SSF56796">
    <property type="entry name" value="Dehydroquinate synthase-like"/>
    <property type="match status" value="1"/>
</dbReference>
<proteinExistence type="predicted"/>
<organism evidence="13 14">
    <name type="scientific">Chryseolinea serpens</name>
    <dbReference type="NCBI Taxonomy" id="947013"/>
    <lineage>
        <taxon>Bacteria</taxon>
        <taxon>Pseudomonadati</taxon>
        <taxon>Bacteroidota</taxon>
        <taxon>Cytophagia</taxon>
        <taxon>Cytophagales</taxon>
        <taxon>Fulvivirgaceae</taxon>
        <taxon>Chryseolinea</taxon>
    </lineage>
</organism>
<dbReference type="GO" id="GO:0003856">
    <property type="term" value="F:3-dehydroquinate synthase activity"/>
    <property type="evidence" value="ECO:0007669"/>
    <property type="project" value="UniProtKB-UniRule"/>
</dbReference>
<reference evidence="13 14" key="1">
    <citation type="submission" date="2016-11" db="EMBL/GenBank/DDBJ databases">
        <authorList>
            <person name="Jaros S."/>
            <person name="Januszkiewicz K."/>
            <person name="Wedrychowicz H."/>
        </authorList>
    </citation>
    <scope>NUCLEOTIDE SEQUENCE [LARGE SCALE GENOMIC DNA]</scope>
    <source>
        <strain evidence="13 14">DSM 24574</strain>
    </source>
</reference>
<keyword evidence="6" id="KW-0862">Zinc</keyword>
<dbReference type="AlphaFoldDB" id="A0A1M5WLB6"/>
<dbReference type="Gene3D" id="1.20.1090.10">
    <property type="entry name" value="Dehydroquinate synthase-like - alpha domain"/>
    <property type="match status" value="1"/>
</dbReference>
<comment type="cofactor">
    <cofactor evidence="2">
        <name>Co(2+)</name>
        <dbReference type="ChEBI" id="CHEBI:48828"/>
    </cofactor>
</comment>
<dbReference type="Pfam" id="PF24621">
    <property type="entry name" value="DHQS_C"/>
    <property type="match status" value="1"/>
</dbReference>
<dbReference type="OrthoDB" id="9806583at2"/>